<evidence type="ECO:0000313" key="2">
    <source>
        <dbReference type="EMBL" id="MFC6724474.1"/>
    </source>
</evidence>
<dbReference type="Gene3D" id="3.40.390.10">
    <property type="entry name" value="Collagenase (Catalytic Domain)"/>
    <property type="match status" value="1"/>
</dbReference>
<dbReference type="Proteomes" id="UP001596328">
    <property type="component" value="Unassembled WGS sequence"/>
</dbReference>
<keyword evidence="3" id="KW-1185">Reference proteome</keyword>
<proteinExistence type="predicted"/>
<sequence length="306" mass="33206">TAEPTDPASTVAFDSENPWGREVVTVGVNDSAGVERNLTALVEEAIEYWNTEGRGYGEYAVKYEVDPDARSPDVEVQFVREIESCGHERGGELLGCAPQLHANSAPPTPVPVRVETGYSDESTVETIKHELGHTRGLNHGDEPAFMNASGVAYTLPQRDAVDRAYPWATSNFTVYVDASNVSAGDRPAFRRQVTHALDYYEGAPPTVPANVSYTLVDDPSEATVVVRYVDDGGDPGSRAVMQGIDVDGDGALERRTKATIRLSGLDVDETGYHTGYWLGRLLGADDTEELPPPFRGGTDPTSEWWT</sequence>
<dbReference type="SUPFAM" id="SSF55486">
    <property type="entry name" value="Metalloproteases ('zincins'), catalytic domain"/>
    <property type="match status" value="1"/>
</dbReference>
<evidence type="ECO:0000313" key="3">
    <source>
        <dbReference type="Proteomes" id="UP001596328"/>
    </source>
</evidence>
<gene>
    <name evidence="2" type="ORF">ACFQE1_08820</name>
</gene>
<organism evidence="2 3">
    <name type="scientific">Halobium palmae</name>
    <dbReference type="NCBI Taxonomy" id="1776492"/>
    <lineage>
        <taxon>Archaea</taxon>
        <taxon>Methanobacteriati</taxon>
        <taxon>Methanobacteriota</taxon>
        <taxon>Stenosarchaea group</taxon>
        <taxon>Halobacteria</taxon>
        <taxon>Halobacteriales</taxon>
        <taxon>Haloferacaceae</taxon>
        <taxon>Halobium</taxon>
    </lineage>
</organism>
<feature type="non-terminal residue" evidence="2">
    <location>
        <position position="1"/>
    </location>
</feature>
<dbReference type="EMBL" id="JBHSWU010000191">
    <property type="protein sequence ID" value="MFC6724474.1"/>
    <property type="molecule type" value="Genomic_DNA"/>
</dbReference>
<dbReference type="AlphaFoldDB" id="A0ABD5RZ07"/>
<evidence type="ECO:0000256" key="1">
    <source>
        <dbReference type="SAM" id="MobiDB-lite"/>
    </source>
</evidence>
<dbReference type="InterPro" id="IPR024079">
    <property type="entry name" value="MetalloPept_cat_dom_sf"/>
</dbReference>
<accession>A0ABD5RZ07</accession>
<reference evidence="2 3" key="1">
    <citation type="journal article" date="2019" name="Int. J. Syst. Evol. Microbiol.">
        <title>The Global Catalogue of Microorganisms (GCM) 10K type strain sequencing project: providing services to taxonomists for standard genome sequencing and annotation.</title>
        <authorList>
            <consortium name="The Broad Institute Genomics Platform"/>
            <consortium name="The Broad Institute Genome Sequencing Center for Infectious Disease"/>
            <person name="Wu L."/>
            <person name="Ma J."/>
        </authorList>
    </citation>
    <scope>NUCLEOTIDE SEQUENCE [LARGE SCALE GENOMIC DNA]</scope>
    <source>
        <strain evidence="2 3">NBRC 111368</strain>
    </source>
</reference>
<name>A0ABD5RZ07_9EURY</name>
<protein>
    <submittedName>
        <fullName evidence="2">Matrixin</fullName>
    </submittedName>
</protein>
<feature type="region of interest" description="Disordered" evidence="1">
    <location>
        <begin position="287"/>
        <end position="306"/>
    </location>
</feature>
<comment type="caution">
    <text evidence="2">The sequence shown here is derived from an EMBL/GenBank/DDBJ whole genome shotgun (WGS) entry which is preliminary data.</text>
</comment>